<dbReference type="PANTHER" id="PTHR10622:SF10">
    <property type="entry name" value="HET DOMAIN-CONTAINING PROTEIN"/>
    <property type="match status" value="1"/>
</dbReference>
<sequence>MRLLDCATLGLKEFNEGDIPEYAILSHTWRSQEVFFEDMISPNDAELITPEDVYFYSKHGEMLFAKEHRVGELSMLTGISQDVLLTCDPSLATVASSMSWAARRVTTRPEDMAYCLLGVLDVNMPMLYGEGGQEAFIRLQEEVMKRSDDQSLFAWRNPTEFVDSPNITLTENPFEDRPYSSTNKGISIRLNLLPYRPDTDESGVYIALLDC</sequence>
<comment type="caution">
    <text evidence="2">The sequence shown here is derived from an EMBL/GenBank/DDBJ whole genome shotgun (WGS) entry which is preliminary data.</text>
</comment>
<gene>
    <name evidence="2" type="ORF">PG994_012190</name>
</gene>
<dbReference type="GeneID" id="92096662"/>
<feature type="domain" description="DUF8212" evidence="1">
    <location>
        <begin position="135"/>
        <end position="161"/>
    </location>
</feature>
<dbReference type="InterPro" id="IPR058525">
    <property type="entry name" value="DUF8212"/>
</dbReference>
<reference evidence="2 3" key="1">
    <citation type="submission" date="2023-01" db="EMBL/GenBank/DDBJ databases">
        <title>Analysis of 21 Apiospora genomes using comparative genomics revels a genus with tremendous synthesis potential of carbohydrate active enzymes and secondary metabolites.</title>
        <authorList>
            <person name="Sorensen T."/>
        </authorList>
    </citation>
    <scope>NUCLEOTIDE SEQUENCE [LARGE SCALE GENOMIC DNA]</scope>
    <source>
        <strain evidence="2 3">CBS 135458</strain>
    </source>
</reference>
<keyword evidence="3" id="KW-1185">Reference proteome</keyword>
<accession>A0ABR1TV06</accession>
<dbReference type="RefSeq" id="XP_066712709.1">
    <property type="nucleotide sequence ID" value="XM_066863599.1"/>
</dbReference>
<organism evidence="2 3">
    <name type="scientific">Apiospora phragmitis</name>
    <dbReference type="NCBI Taxonomy" id="2905665"/>
    <lineage>
        <taxon>Eukaryota</taxon>
        <taxon>Fungi</taxon>
        <taxon>Dikarya</taxon>
        <taxon>Ascomycota</taxon>
        <taxon>Pezizomycotina</taxon>
        <taxon>Sordariomycetes</taxon>
        <taxon>Xylariomycetidae</taxon>
        <taxon>Amphisphaeriales</taxon>
        <taxon>Apiosporaceae</taxon>
        <taxon>Apiospora</taxon>
    </lineage>
</organism>
<dbReference type="Pfam" id="PF26640">
    <property type="entry name" value="DUF8212"/>
    <property type="match status" value="1"/>
</dbReference>
<proteinExistence type="predicted"/>
<evidence type="ECO:0000313" key="2">
    <source>
        <dbReference type="EMBL" id="KAK8050460.1"/>
    </source>
</evidence>
<dbReference type="EMBL" id="JAQQWL010000011">
    <property type="protein sequence ID" value="KAK8050460.1"/>
    <property type="molecule type" value="Genomic_DNA"/>
</dbReference>
<protein>
    <recommendedName>
        <fullName evidence="1">DUF8212 domain-containing protein</fullName>
    </recommendedName>
</protein>
<evidence type="ECO:0000259" key="1">
    <source>
        <dbReference type="Pfam" id="PF26640"/>
    </source>
</evidence>
<dbReference type="Proteomes" id="UP001480595">
    <property type="component" value="Unassembled WGS sequence"/>
</dbReference>
<name>A0ABR1TV06_9PEZI</name>
<dbReference type="PANTHER" id="PTHR10622">
    <property type="entry name" value="HET DOMAIN-CONTAINING PROTEIN"/>
    <property type="match status" value="1"/>
</dbReference>
<evidence type="ECO:0000313" key="3">
    <source>
        <dbReference type="Proteomes" id="UP001480595"/>
    </source>
</evidence>